<dbReference type="EMBL" id="QOIM01000046">
    <property type="protein sequence ID" value="RCG13833.1"/>
    <property type="molecule type" value="Genomic_DNA"/>
</dbReference>
<accession>A0A367E770</accession>
<dbReference type="Proteomes" id="UP000253507">
    <property type="component" value="Unassembled WGS sequence"/>
</dbReference>
<keyword evidence="3" id="KW-1185">Reference proteome</keyword>
<proteinExistence type="predicted"/>
<feature type="region of interest" description="Disordered" evidence="1">
    <location>
        <begin position="72"/>
        <end position="91"/>
    </location>
</feature>
<dbReference type="OrthoDB" id="4316808at2"/>
<reference evidence="2 3" key="1">
    <citation type="submission" date="2018-06" db="EMBL/GenBank/DDBJ databases">
        <title>Streptomyces reniochalinae sp. nov. and Streptomyces diacarnus sp. nov. from marine sponges.</title>
        <authorList>
            <person name="Li L."/>
        </authorList>
    </citation>
    <scope>NUCLEOTIDE SEQUENCE [LARGE SCALE GENOMIC DNA]</scope>
    <source>
        <strain evidence="2 3">LHW50302</strain>
    </source>
</reference>
<protein>
    <recommendedName>
        <fullName evidence="4">DUF4873 domain-containing protein</fullName>
    </recommendedName>
</protein>
<evidence type="ECO:0008006" key="4">
    <source>
        <dbReference type="Google" id="ProtNLM"/>
    </source>
</evidence>
<gene>
    <name evidence="2" type="ORF">DQ392_30385</name>
</gene>
<comment type="caution">
    <text evidence="2">The sequence shown here is derived from an EMBL/GenBank/DDBJ whole genome shotgun (WGS) entry which is preliminary data.</text>
</comment>
<organism evidence="2 3">
    <name type="scientific">Streptomyces reniochalinae</name>
    <dbReference type="NCBI Taxonomy" id="2250578"/>
    <lineage>
        <taxon>Bacteria</taxon>
        <taxon>Bacillati</taxon>
        <taxon>Actinomycetota</taxon>
        <taxon>Actinomycetes</taxon>
        <taxon>Kitasatosporales</taxon>
        <taxon>Streptomycetaceae</taxon>
        <taxon>Streptomyces</taxon>
    </lineage>
</organism>
<dbReference type="RefSeq" id="WP_114018924.1">
    <property type="nucleotide sequence ID" value="NZ_QOIM01000046.1"/>
</dbReference>
<evidence type="ECO:0000313" key="3">
    <source>
        <dbReference type="Proteomes" id="UP000253507"/>
    </source>
</evidence>
<sequence>MDNFYRGPATLLTGAAEVPVDAALFTEATGPQSAWFGTIRPEGSQPLWTELEGDTARLRLIDGREGRIAIRGSGFGPVEVSGEGPLPAHRP</sequence>
<evidence type="ECO:0000256" key="1">
    <source>
        <dbReference type="SAM" id="MobiDB-lite"/>
    </source>
</evidence>
<evidence type="ECO:0000313" key="2">
    <source>
        <dbReference type="EMBL" id="RCG13833.1"/>
    </source>
</evidence>
<dbReference type="AlphaFoldDB" id="A0A367E770"/>
<name>A0A367E770_9ACTN</name>